<dbReference type="Pfam" id="PF00120">
    <property type="entry name" value="Gln-synt_C"/>
    <property type="match status" value="1"/>
</dbReference>
<dbReference type="EMBL" id="JAEFCI010010811">
    <property type="protein sequence ID" value="KAG5456989.1"/>
    <property type="molecule type" value="Genomic_DNA"/>
</dbReference>
<reference evidence="3 4" key="1">
    <citation type="journal article" name="Sci. Rep.">
        <title>Genome-scale phylogenetic analyses confirm Olpidium as the closest living zoosporic fungus to the non-flagellated, terrestrial fungi.</title>
        <authorList>
            <person name="Chang Y."/>
            <person name="Rochon D."/>
            <person name="Sekimoto S."/>
            <person name="Wang Y."/>
            <person name="Chovatia M."/>
            <person name="Sandor L."/>
            <person name="Salamov A."/>
            <person name="Grigoriev I.V."/>
            <person name="Stajich J.E."/>
            <person name="Spatafora J.W."/>
        </authorList>
    </citation>
    <scope>NUCLEOTIDE SEQUENCE [LARGE SCALE GENOMIC DNA]</scope>
    <source>
        <strain evidence="3">S191</strain>
    </source>
</reference>
<gene>
    <name evidence="3" type="ORF">BJ554DRAFT_3114</name>
</gene>
<dbReference type="InterPro" id="IPR008146">
    <property type="entry name" value="Gln_synth_cat_dom"/>
</dbReference>
<dbReference type="Proteomes" id="UP000673691">
    <property type="component" value="Unassembled WGS sequence"/>
</dbReference>
<sequence>MPCATGDVTKDPSLRRLPGTFREATEMMAAKDSFARRALGNAFVDHFAMTRMNEVAQYERAVTDWELRRYFETV</sequence>
<dbReference type="GO" id="GO:0004356">
    <property type="term" value="F:glutamine synthetase activity"/>
    <property type="evidence" value="ECO:0007669"/>
    <property type="project" value="InterPro"/>
</dbReference>
<dbReference type="Gene3D" id="3.30.590.10">
    <property type="entry name" value="Glutamine synthetase/guanido kinase, catalytic domain"/>
    <property type="match status" value="1"/>
</dbReference>
<name>A0A8H7ZPC2_9FUNG</name>
<evidence type="ECO:0000313" key="4">
    <source>
        <dbReference type="Proteomes" id="UP000673691"/>
    </source>
</evidence>
<feature type="domain" description="GS catalytic" evidence="2">
    <location>
        <begin position="12"/>
        <end position="70"/>
    </location>
</feature>
<protein>
    <recommendedName>
        <fullName evidence="2">GS catalytic domain-containing protein</fullName>
    </recommendedName>
</protein>
<evidence type="ECO:0000256" key="1">
    <source>
        <dbReference type="RuleBase" id="RU000384"/>
    </source>
</evidence>
<dbReference type="SUPFAM" id="SSF55931">
    <property type="entry name" value="Glutamine synthetase/guanido kinase"/>
    <property type="match status" value="1"/>
</dbReference>
<dbReference type="InterPro" id="IPR014746">
    <property type="entry name" value="Gln_synth/guanido_kin_cat_dom"/>
</dbReference>
<dbReference type="AlphaFoldDB" id="A0A8H7ZPC2"/>
<evidence type="ECO:0000313" key="3">
    <source>
        <dbReference type="EMBL" id="KAG5456989.1"/>
    </source>
</evidence>
<proteinExistence type="inferred from homology"/>
<comment type="similarity">
    <text evidence="1">Belongs to the glutamine synthetase family.</text>
</comment>
<evidence type="ECO:0000259" key="2">
    <source>
        <dbReference type="Pfam" id="PF00120"/>
    </source>
</evidence>
<keyword evidence="4" id="KW-1185">Reference proteome</keyword>
<dbReference type="OrthoDB" id="77835at2759"/>
<comment type="caution">
    <text evidence="3">The sequence shown here is derived from an EMBL/GenBank/DDBJ whole genome shotgun (WGS) entry which is preliminary data.</text>
</comment>
<organism evidence="3 4">
    <name type="scientific">Olpidium bornovanus</name>
    <dbReference type="NCBI Taxonomy" id="278681"/>
    <lineage>
        <taxon>Eukaryota</taxon>
        <taxon>Fungi</taxon>
        <taxon>Fungi incertae sedis</taxon>
        <taxon>Olpidiomycota</taxon>
        <taxon>Olpidiomycotina</taxon>
        <taxon>Olpidiomycetes</taxon>
        <taxon>Olpidiales</taxon>
        <taxon>Olpidiaceae</taxon>
        <taxon>Olpidium</taxon>
    </lineage>
</organism>
<accession>A0A8H7ZPC2</accession>